<proteinExistence type="predicted"/>
<evidence type="ECO:0000313" key="3">
    <source>
        <dbReference type="EMBL" id="QGU18308.1"/>
    </source>
</evidence>
<dbReference type="AlphaFoldDB" id="A0A650F646"/>
<feature type="compositionally biased region" description="Polar residues" evidence="1">
    <location>
        <begin position="356"/>
        <end position="370"/>
    </location>
</feature>
<feature type="chain" id="PRO_5024836230" evidence="2">
    <location>
        <begin position="26"/>
        <end position="377"/>
    </location>
</feature>
<accession>A0A650F646</accession>
<feature type="signal peptide" evidence="2">
    <location>
        <begin position="1"/>
        <end position="25"/>
    </location>
</feature>
<reference evidence="3" key="1">
    <citation type="submission" date="2019-08" db="EMBL/GenBank/DDBJ databases">
        <authorList>
            <person name="Chen T."/>
        </authorList>
    </citation>
    <scope>NUCLEOTIDE SEQUENCE</scope>
    <source>
        <strain evidence="3">YL</strain>
    </source>
</reference>
<evidence type="ECO:0000256" key="1">
    <source>
        <dbReference type="SAM" id="MobiDB-lite"/>
    </source>
</evidence>
<evidence type="ECO:0000256" key="2">
    <source>
        <dbReference type="SAM" id="SignalP"/>
    </source>
</evidence>
<organism evidence="3">
    <name type="scientific">Plasmopara viticola</name>
    <name type="common">Downy mildew of grapevine</name>
    <name type="synonym">Botrytis viticola</name>
    <dbReference type="NCBI Taxonomy" id="143451"/>
    <lineage>
        <taxon>Eukaryota</taxon>
        <taxon>Sar</taxon>
        <taxon>Stramenopiles</taxon>
        <taxon>Oomycota</taxon>
        <taxon>Peronosporomycetes</taxon>
        <taxon>Peronosporales</taxon>
        <taxon>Peronosporaceae</taxon>
        <taxon>Plasmopara</taxon>
    </lineage>
</organism>
<keyword evidence="2" id="KW-0732">Signal</keyword>
<protein>
    <submittedName>
        <fullName evidence="3">Putative RxLR effector</fullName>
    </submittedName>
</protein>
<feature type="region of interest" description="Disordered" evidence="1">
    <location>
        <begin position="356"/>
        <end position="377"/>
    </location>
</feature>
<sequence>MTFPFVLKRVAWSGILLSLTLQTNGISVALEENATSAVSKMQHDRGLKQPHATLAPVDDDDDDEEARALAAFESVGKAAKKAMKSLKTNEMAKKVLHLGKTKDKKLAKTMALFDKHKVPDNDPDLFFKQVNFYDWSLDTLRLYHHNEEKAYAAMFSTLLARKKGDEEAVARLIGNPSYHYSEYLMEAQVNHWKASNFDTKKVYDLLKLRVEGSNLLDSPKLHTWINYAKANEEVPSEKLWELLTSNKVWKENGKPTDPSKVYNIAELGMVVHGPRTTANANRLGPFLEKMLLAKWKHENYPIADALRDVGVGTSEVAVWLAYTRSMKDPYKIFKTGGKLDPEEVARAISSALQSRNSNLVATGNRMQQPQIKPKDDS</sequence>
<dbReference type="EMBL" id="MN328430">
    <property type="protein sequence ID" value="QGU18308.1"/>
    <property type="molecule type" value="Genomic_DNA"/>
</dbReference>
<name>A0A650F646_PLAVT</name>